<keyword evidence="5" id="KW-0227">DNA damage</keyword>
<dbReference type="Pfam" id="PF02732">
    <property type="entry name" value="ERCC4"/>
    <property type="match status" value="1"/>
</dbReference>
<evidence type="ECO:0000256" key="3">
    <source>
        <dbReference type="ARBA" id="ARBA00022722"/>
    </source>
</evidence>
<evidence type="ECO:0000256" key="5">
    <source>
        <dbReference type="ARBA" id="ARBA00022763"/>
    </source>
</evidence>
<gene>
    <name evidence="11" type="ORF">HPP92_012253</name>
</gene>
<evidence type="ECO:0000256" key="7">
    <source>
        <dbReference type="ARBA" id="ARBA00023125"/>
    </source>
</evidence>
<keyword evidence="8" id="KW-0234">DNA repair</keyword>
<evidence type="ECO:0000256" key="4">
    <source>
        <dbReference type="ARBA" id="ARBA00022759"/>
    </source>
</evidence>
<dbReference type="InterPro" id="IPR011335">
    <property type="entry name" value="Restrct_endonuc-II-like"/>
</dbReference>
<feature type="domain" description="ERCC4" evidence="10">
    <location>
        <begin position="44"/>
        <end position="124"/>
    </location>
</feature>
<sequence>MMIPVDQDGRCIGPTTLFGPNPAISLDLPTKKLGCKMTMEKEMRVIVDMREFMSSLPNVLHQKGMKVVHVTLDVGDYVLSPLVCVERKSISDLFQSFASGRLYHQMETMVCYYMIPILLIEFSQDKSFSFQPSNDLGDDISPTSIISKLSLLVLQYHRQGH</sequence>
<evidence type="ECO:0000256" key="9">
    <source>
        <dbReference type="ARBA" id="ARBA00023242"/>
    </source>
</evidence>
<dbReference type="CDD" id="cd20078">
    <property type="entry name" value="XPF_nuclease_XPF_euk"/>
    <property type="match status" value="1"/>
</dbReference>
<keyword evidence="6" id="KW-0378">Hydrolase</keyword>
<reference evidence="11 12" key="1">
    <citation type="journal article" date="2020" name="Nat. Food">
        <title>A phased Vanilla planifolia genome enables genetic improvement of flavour and production.</title>
        <authorList>
            <person name="Hasing T."/>
            <person name="Tang H."/>
            <person name="Brym M."/>
            <person name="Khazi F."/>
            <person name="Huang T."/>
            <person name="Chambers A.H."/>
        </authorList>
    </citation>
    <scope>NUCLEOTIDE SEQUENCE [LARGE SCALE GENOMIC DNA]</scope>
    <source>
        <tissue evidence="11">Leaf</tissue>
    </source>
</reference>
<dbReference type="OrthoDB" id="361020at2759"/>
<evidence type="ECO:0000256" key="2">
    <source>
        <dbReference type="ARBA" id="ARBA00010015"/>
    </source>
</evidence>
<dbReference type="InterPro" id="IPR047520">
    <property type="entry name" value="XPF_nuclease"/>
</dbReference>
<dbReference type="FunFam" id="3.40.50.10130:FF:000002">
    <property type="entry name" value="DNA repair endonuclease XPF"/>
    <property type="match status" value="1"/>
</dbReference>
<evidence type="ECO:0000256" key="8">
    <source>
        <dbReference type="ARBA" id="ARBA00023204"/>
    </source>
</evidence>
<dbReference type="GO" id="GO:0003697">
    <property type="term" value="F:single-stranded DNA binding"/>
    <property type="evidence" value="ECO:0007669"/>
    <property type="project" value="TreeGrafter"/>
</dbReference>
<dbReference type="PANTHER" id="PTHR10150:SF0">
    <property type="entry name" value="DNA REPAIR ENDONUCLEASE XPF"/>
    <property type="match status" value="1"/>
</dbReference>
<dbReference type="Gene3D" id="3.40.50.10130">
    <property type="match status" value="1"/>
</dbReference>
<keyword evidence="7" id="KW-0238">DNA-binding</keyword>
<dbReference type="GO" id="GO:0000110">
    <property type="term" value="C:nucleotide-excision repair factor 1 complex"/>
    <property type="evidence" value="ECO:0007669"/>
    <property type="project" value="TreeGrafter"/>
</dbReference>
<evidence type="ECO:0000313" key="12">
    <source>
        <dbReference type="Proteomes" id="UP000639772"/>
    </source>
</evidence>
<evidence type="ECO:0000259" key="10">
    <source>
        <dbReference type="SMART" id="SM00891"/>
    </source>
</evidence>
<keyword evidence="3" id="KW-0540">Nuclease</keyword>
<comment type="subcellular location">
    <subcellularLocation>
        <location evidence="1">Nucleus</location>
    </subcellularLocation>
</comment>
<comment type="caution">
    <text evidence="11">The sequence shown here is derived from an EMBL/GenBank/DDBJ whole genome shotgun (WGS) entry which is preliminary data.</text>
</comment>
<proteinExistence type="inferred from homology"/>
<keyword evidence="9" id="KW-0539">Nucleus</keyword>
<dbReference type="InterPro" id="IPR006166">
    <property type="entry name" value="ERCC4_domain"/>
</dbReference>
<dbReference type="PANTHER" id="PTHR10150">
    <property type="entry name" value="DNA REPAIR ENDONUCLEASE XPF"/>
    <property type="match status" value="1"/>
</dbReference>
<dbReference type="Proteomes" id="UP000639772">
    <property type="component" value="Unassembled WGS sequence"/>
</dbReference>
<keyword evidence="4" id="KW-0255">Endonuclease</keyword>
<dbReference type="GO" id="GO:0000712">
    <property type="term" value="P:resolution of meiotic recombination intermediates"/>
    <property type="evidence" value="ECO:0007669"/>
    <property type="project" value="TreeGrafter"/>
</dbReference>
<dbReference type="AlphaFoldDB" id="A0A835R8I2"/>
<dbReference type="SUPFAM" id="SSF52980">
    <property type="entry name" value="Restriction endonuclease-like"/>
    <property type="match status" value="1"/>
</dbReference>
<dbReference type="GO" id="GO:0000724">
    <property type="term" value="P:double-strand break repair via homologous recombination"/>
    <property type="evidence" value="ECO:0007669"/>
    <property type="project" value="TreeGrafter"/>
</dbReference>
<accession>A0A835R8I2</accession>
<dbReference type="GO" id="GO:0003684">
    <property type="term" value="F:damaged DNA binding"/>
    <property type="evidence" value="ECO:0007669"/>
    <property type="project" value="TreeGrafter"/>
</dbReference>
<organism evidence="11 12">
    <name type="scientific">Vanilla planifolia</name>
    <name type="common">Vanilla</name>
    <dbReference type="NCBI Taxonomy" id="51239"/>
    <lineage>
        <taxon>Eukaryota</taxon>
        <taxon>Viridiplantae</taxon>
        <taxon>Streptophyta</taxon>
        <taxon>Embryophyta</taxon>
        <taxon>Tracheophyta</taxon>
        <taxon>Spermatophyta</taxon>
        <taxon>Magnoliopsida</taxon>
        <taxon>Liliopsida</taxon>
        <taxon>Asparagales</taxon>
        <taxon>Orchidaceae</taxon>
        <taxon>Vanilloideae</taxon>
        <taxon>Vanilleae</taxon>
        <taxon>Vanilla</taxon>
    </lineage>
</organism>
<comment type="similarity">
    <text evidence="2">Belongs to the XPF family.</text>
</comment>
<dbReference type="SMART" id="SM00891">
    <property type="entry name" value="ERCC4"/>
    <property type="match status" value="1"/>
</dbReference>
<protein>
    <recommendedName>
        <fullName evidence="10">ERCC4 domain-containing protein</fullName>
    </recommendedName>
</protein>
<evidence type="ECO:0000256" key="1">
    <source>
        <dbReference type="ARBA" id="ARBA00004123"/>
    </source>
</evidence>
<dbReference type="EMBL" id="JADCNM010000005">
    <property type="protein sequence ID" value="KAG0484169.1"/>
    <property type="molecule type" value="Genomic_DNA"/>
</dbReference>
<dbReference type="GO" id="GO:0000014">
    <property type="term" value="F:single-stranded DNA endodeoxyribonuclease activity"/>
    <property type="evidence" value="ECO:0007669"/>
    <property type="project" value="TreeGrafter"/>
</dbReference>
<evidence type="ECO:0000256" key="6">
    <source>
        <dbReference type="ARBA" id="ARBA00022801"/>
    </source>
</evidence>
<dbReference type="GO" id="GO:1901255">
    <property type="term" value="P:nucleotide-excision repair involved in interstrand cross-link repair"/>
    <property type="evidence" value="ECO:0007669"/>
    <property type="project" value="TreeGrafter"/>
</dbReference>
<evidence type="ECO:0000313" key="11">
    <source>
        <dbReference type="EMBL" id="KAG0484169.1"/>
    </source>
</evidence>
<name>A0A835R8I2_VANPL</name>